<dbReference type="AlphaFoldDB" id="A0A494XUW8"/>
<evidence type="ECO:0000256" key="2">
    <source>
        <dbReference type="ARBA" id="ARBA00008520"/>
    </source>
</evidence>
<dbReference type="EMBL" id="RBZM01000005">
    <property type="protein sequence ID" value="RKP54358.1"/>
    <property type="molecule type" value="Genomic_DNA"/>
</dbReference>
<dbReference type="Pfam" id="PF01547">
    <property type="entry name" value="SBP_bac_1"/>
    <property type="match status" value="1"/>
</dbReference>
<dbReference type="PROSITE" id="PS51257">
    <property type="entry name" value="PROKAR_LIPOPROTEIN"/>
    <property type="match status" value="1"/>
</dbReference>
<evidence type="ECO:0000256" key="3">
    <source>
        <dbReference type="ARBA" id="ARBA00022448"/>
    </source>
</evidence>
<dbReference type="Gene3D" id="3.40.190.10">
    <property type="entry name" value="Periplasmic binding protein-like II"/>
    <property type="match status" value="1"/>
</dbReference>
<name>A0A494XUW8_9BACL</name>
<accession>A0A494XUW8</accession>
<dbReference type="PANTHER" id="PTHR43649:SF31">
    <property type="entry name" value="SN-GLYCEROL-3-PHOSPHATE-BINDING PERIPLASMIC PROTEIN UGPB"/>
    <property type="match status" value="1"/>
</dbReference>
<protein>
    <submittedName>
        <fullName evidence="5">Carbohydrate ABC transporter substrate-binding protein</fullName>
    </submittedName>
</protein>
<reference evidence="5 6" key="1">
    <citation type="submission" date="2018-10" db="EMBL/GenBank/DDBJ databases">
        <title>Cohnella sp. M2MS4P-1, whole genome shotgun sequence.</title>
        <authorList>
            <person name="Tuo L."/>
        </authorList>
    </citation>
    <scope>NUCLEOTIDE SEQUENCE [LARGE SCALE GENOMIC DNA]</scope>
    <source>
        <strain evidence="5 6">M2MS4P-1</strain>
    </source>
</reference>
<keyword evidence="6" id="KW-1185">Reference proteome</keyword>
<proteinExistence type="inferred from homology"/>
<comment type="caution">
    <text evidence="5">The sequence shown here is derived from an EMBL/GenBank/DDBJ whole genome shotgun (WGS) entry which is preliminary data.</text>
</comment>
<evidence type="ECO:0000313" key="6">
    <source>
        <dbReference type="Proteomes" id="UP000282076"/>
    </source>
</evidence>
<dbReference type="InterPro" id="IPR050490">
    <property type="entry name" value="Bact_solute-bd_prot1"/>
</dbReference>
<organism evidence="5 6">
    <name type="scientific">Cohnella endophytica</name>
    <dbReference type="NCBI Taxonomy" id="2419778"/>
    <lineage>
        <taxon>Bacteria</taxon>
        <taxon>Bacillati</taxon>
        <taxon>Bacillota</taxon>
        <taxon>Bacilli</taxon>
        <taxon>Bacillales</taxon>
        <taxon>Paenibacillaceae</taxon>
        <taxon>Cohnella</taxon>
    </lineage>
</organism>
<gene>
    <name evidence="5" type="ORF">D7Z26_13450</name>
</gene>
<evidence type="ECO:0000256" key="1">
    <source>
        <dbReference type="ARBA" id="ARBA00004196"/>
    </source>
</evidence>
<sequence>MNRITRGEGMKSKRLQLVFSSLSLTLLACLGVGCSNGELFEDQATGQAIDKTSMDSPPAKIHIQFAQWSVPSTKFIEEAITRFNENNNSNIQIDFLNIPLDRYIETLNKLNASGSGPDVFELPREWLNSYITKEWVSDLSSSISPAFISSFPDWAVNSSKELIDSQGRIYSLPSNQITYRLIYNKDLFRESGLDPDSPPRTFSELVKAAQLISSNEIGRSKYGIAMPMGEEWMDFVQPMEAINGYSGVHFYDFKSGKYDLTVYKPWLKTIKELNENGGVFPGMENMKSSQAMAQFADGNIGMMIASSWQASLLFDQFSPKNDWGIALPPAIDNARVGKGAIKVDTAGWNVVNSGTPYPKEAAKVWEFLYSDEYIGPLFAHSSMIPIMNSQANDLAKPTATSRFREFLPGSNDSVYPDTPLILEEWSRKKIYREAVAGNQDDPSLLEESSRLNTLLDVAVTSMTIDINHYYFPGFNPLKPMDHK</sequence>
<keyword evidence="4" id="KW-0732">Signal</keyword>
<dbReference type="Proteomes" id="UP000282076">
    <property type="component" value="Unassembled WGS sequence"/>
</dbReference>
<evidence type="ECO:0000256" key="4">
    <source>
        <dbReference type="ARBA" id="ARBA00022729"/>
    </source>
</evidence>
<comment type="similarity">
    <text evidence="2">Belongs to the bacterial solute-binding protein 1 family.</text>
</comment>
<evidence type="ECO:0000313" key="5">
    <source>
        <dbReference type="EMBL" id="RKP54358.1"/>
    </source>
</evidence>
<dbReference type="GO" id="GO:0030313">
    <property type="term" value="C:cell envelope"/>
    <property type="evidence" value="ECO:0007669"/>
    <property type="project" value="UniProtKB-SubCell"/>
</dbReference>
<comment type="subcellular location">
    <subcellularLocation>
        <location evidence="1">Cell envelope</location>
    </subcellularLocation>
</comment>
<dbReference type="InterPro" id="IPR006059">
    <property type="entry name" value="SBP"/>
</dbReference>
<dbReference type="PANTHER" id="PTHR43649">
    <property type="entry name" value="ARABINOSE-BINDING PROTEIN-RELATED"/>
    <property type="match status" value="1"/>
</dbReference>
<keyword evidence="3" id="KW-0813">Transport</keyword>
<dbReference type="SUPFAM" id="SSF53850">
    <property type="entry name" value="Periplasmic binding protein-like II"/>
    <property type="match status" value="1"/>
</dbReference>